<keyword evidence="4" id="KW-1185">Reference proteome</keyword>
<name>A0ABS6E5E9_9FIRM</name>
<dbReference type="Pfam" id="PF01523">
    <property type="entry name" value="PmbA_TldD_1st"/>
    <property type="match status" value="1"/>
</dbReference>
<accession>A0ABS6E5E9</accession>
<evidence type="ECO:0000259" key="2">
    <source>
        <dbReference type="Pfam" id="PF19289"/>
    </source>
</evidence>
<dbReference type="RefSeq" id="WP_216518971.1">
    <property type="nucleotide sequence ID" value="NZ_JAHLPM010000006.1"/>
</dbReference>
<comment type="caution">
    <text evidence="3">The sequence shown here is derived from an EMBL/GenBank/DDBJ whole genome shotgun (WGS) entry which is preliminary data.</text>
</comment>
<feature type="domain" description="Metalloprotease TldD/E N-terminal" evidence="1">
    <location>
        <begin position="11"/>
        <end position="67"/>
    </location>
</feature>
<reference evidence="3 4" key="1">
    <citation type="submission" date="2021-06" db="EMBL/GenBank/DDBJ databases">
        <authorList>
            <person name="Sun Q."/>
            <person name="Li D."/>
        </authorList>
    </citation>
    <scope>NUCLEOTIDE SEQUENCE [LARGE SCALE GENOMIC DNA]</scope>
    <source>
        <strain evidence="3 4">MSJ-40</strain>
    </source>
</reference>
<dbReference type="PANTHER" id="PTHR30624">
    <property type="entry name" value="UNCHARACTERIZED PROTEIN TLDD AND PMBA"/>
    <property type="match status" value="1"/>
</dbReference>
<dbReference type="EMBL" id="JAHLPM010000006">
    <property type="protein sequence ID" value="MBU5438135.1"/>
    <property type="molecule type" value="Genomic_DNA"/>
</dbReference>
<dbReference type="Pfam" id="PF19289">
    <property type="entry name" value="PmbA_TldD_3rd"/>
    <property type="match status" value="1"/>
</dbReference>
<feature type="domain" description="Metalloprotease TldD/E C-terminal" evidence="2">
    <location>
        <begin position="213"/>
        <end position="444"/>
    </location>
</feature>
<gene>
    <name evidence="3" type="ORF">KQI42_08955</name>
</gene>
<dbReference type="InterPro" id="IPR051463">
    <property type="entry name" value="Peptidase_U62_metallo"/>
</dbReference>
<dbReference type="InterPro" id="IPR045569">
    <property type="entry name" value="Metalloprtase-TldD/E_C"/>
</dbReference>
<evidence type="ECO:0000259" key="1">
    <source>
        <dbReference type="Pfam" id="PF01523"/>
    </source>
</evidence>
<sequence>MFKFPDHLYTDVRIEDVYETEIVYSTGEIEESKIRNYKAAFIRVFDGEMWYYSSISNLESIQKEIDSLSSYASPNREIDNHPIVNKLQVTKEKLLKFEDNGMEKIEIKRKHDLLKEHFPLLEGSTFIKNWKAAYVDRKVNKEFYSSKGSEVIFDTQSTGIFISMQFGYEEKMFSENYQISYDNFDSLDGKLENFKSFIKQCEDFLLESQPVKPGKYTVILSPSSAGVFAHESFGHKSEADFMIGDEAMKKEWAIGKKVGSDILSIVDSGNISGSGYTPFDDEGIRAEKTYLIKNGILSGRLHSGATAASLEENLTGNARAVDFEFEPIVRMTTTYIEPGNKTKDELFSEVKEGIYVETIKHGSGMSTFTLAPSLAYYIKDGKIANAVNISVITGNVMETLKEIDGLSDKLEILSFVIGGCGKMEQAPLPVGFGGPYVRVNNLNVQ</sequence>
<evidence type="ECO:0000313" key="4">
    <source>
        <dbReference type="Proteomes" id="UP000749471"/>
    </source>
</evidence>
<dbReference type="InterPro" id="IPR002510">
    <property type="entry name" value="Metalloprtase-TldD/E_N"/>
</dbReference>
<evidence type="ECO:0000313" key="3">
    <source>
        <dbReference type="EMBL" id="MBU5438135.1"/>
    </source>
</evidence>
<dbReference type="Proteomes" id="UP000749471">
    <property type="component" value="Unassembled WGS sequence"/>
</dbReference>
<dbReference type="PANTHER" id="PTHR30624:SF0">
    <property type="entry name" value="METALLOPROTEASE SLR0863"/>
    <property type="match status" value="1"/>
</dbReference>
<protein>
    <submittedName>
        <fullName evidence="3">TldD/PmbA family protein</fullName>
    </submittedName>
</protein>
<proteinExistence type="predicted"/>
<organism evidence="3 4">
    <name type="scientific">Tissierella simiarum</name>
    <dbReference type="NCBI Taxonomy" id="2841534"/>
    <lineage>
        <taxon>Bacteria</taxon>
        <taxon>Bacillati</taxon>
        <taxon>Bacillota</taxon>
        <taxon>Tissierellia</taxon>
        <taxon>Tissierellales</taxon>
        <taxon>Tissierellaceae</taxon>
        <taxon>Tissierella</taxon>
    </lineage>
</organism>